<reference evidence="1" key="1">
    <citation type="submission" date="2017-07" db="EMBL/GenBank/DDBJ databases">
        <authorList>
            <person name="Mikheyev A."/>
            <person name="Grau M."/>
        </authorList>
    </citation>
    <scope>NUCLEOTIDE SEQUENCE</scope>
    <source>
        <tissue evidence="1">Venom_gland</tissue>
    </source>
</reference>
<protein>
    <submittedName>
        <fullName evidence="1">Uncharacterized protein</fullName>
    </submittedName>
</protein>
<reference evidence="1" key="2">
    <citation type="submission" date="2017-12" db="EMBL/GenBank/DDBJ databases">
        <title>Coralsnake Venomics: Analyses of Venom Gland Transcriptomes and Proteomes of Six Brazilian Taxa.</title>
        <authorList>
            <person name="Aird S.D."/>
            <person name="Jorge da Silva N."/>
            <person name="Qiu L."/>
            <person name="Villar-Briones A."/>
            <person name="Aparecida-Saddi V."/>
            <person name="Campos-Telles M.P."/>
            <person name="Grau M."/>
            <person name="Mikheyev A.S."/>
        </authorList>
    </citation>
    <scope>NUCLEOTIDE SEQUENCE</scope>
    <source>
        <tissue evidence="1">Venom_gland</tissue>
    </source>
</reference>
<dbReference type="AlphaFoldDB" id="A0A2H6N1Q7"/>
<sequence>MLPWHDHSNHKLRVVFFSEQISLFSNLNMITSTTNRVSHYVCMRATQTVTKIVETEESYQKQMLVSCFLFSIPAAQSSPCLVARQQEKTAQEWTQLFPLRPTGFSF</sequence>
<name>A0A2H6N1Q7_9SAUR</name>
<accession>A0A2H6N1Q7</accession>
<dbReference type="EMBL" id="IACI01038463">
    <property type="protein sequence ID" value="LAA22617.1"/>
    <property type="molecule type" value="Transcribed_RNA"/>
</dbReference>
<proteinExistence type="predicted"/>
<organism evidence="1">
    <name type="scientific">Micrurus carvalhoi</name>
    <dbReference type="NCBI Taxonomy" id="3147026"/>
    <lineage>
        <taxon>Eukaryota</taxon>
        <taxon>Metazoa</taxon>
        <taxon>Chordata</taxon>
        <taxon>Craniata</taxon>
        <taxon>Vertebrata</taxon>
        <taxon>Euteleostomi</taxon>
        <taxon>Lepidosauria</taxon>
        <taxon>Squamata</taxon>
        <taxon>Bifurcata</taxon>
        <taxon>Unidentata</taxon>
        <taxon>Episquamata</taxon>
        <taxon>Toxicofera</taxon>
        <taxon>Serpentes</taxon>
        <taxon>Colubroidea</taxon>
        <taxon>Elapidae</taxon>
        <taxon>Elapinae</taxon>
        <taxon>Micrurus</taxon>
    </lineage>
</organism>
<evidence type="ECO:0000313" key="1">
    <source>
        <dbReference type="EMBL" id="LAA22617.1"/>
    </source>
</evidence>